<evidence type="ECO:0000313" key="2">
    <source>
        <dbReference type="EMBL" id="AZP05079.1"/>
    </source>
</evidence>
<feature type="region of interest" description="Disordered" evidence="1">
    <location>
        <begin position="139"/>
        <end position="167"/>
    </location>
</feature>
<evidence type="ECO:0000313" key="3">
    <source>
        <dbReference type="Proteomes" id="UP000273326"/>
    </source>
</evidence>
<dbReference type="RefSeq" id="WP_126111113.1">
    <property type="nucleotide sequence ID" value="NZ_CP034465.1"/>
</dbReference>
<dbReference type="Proteomes" id="UP000273326">
    <property type="component" value="Chromosome"/>
</dbReference>
<organism evidence="2 3">
    <name type="scientific">Jeotgalibaca ciconiae</name>
    <dbReference type="NCBI Taxonomy" id="2496265"/>
    <lineage>
        <taxon>Bacteria</taxon>
        <taxon>Bacillati</taxon>
        <taxon>Bacillota</taxon>
        <taxon>Bacilli</taxon>
        <taxon>Lactobacillales</taxon>
        <taxon>Carnobacteriaceae</taxon>
        <taxon>Jeotgalibaca</taxon>
    </lineage>
</organism>
<dbReference type="EMBL" id="CP034465">
    <property type="protein sequence ID" value="AZP05079.1"/>
    <property type="molecule type" value="Genomic_DNA"/>
</dbReference>
<dbReference type="KEGG" id="jeh:EJN90_10760"/>
<dbReference type="AlphaFoldDB" id="A0A3Q9BN90"/>
<protein>
    <submittedName>
        <fullName evidence="2">DUF177 domain-containing protein</fullName>
    </submittedName>
</protein>
<keyword evidence="3" id="KW-1185">Reference proteome</keyword>
<dbReference type="Pfam" id="PF02620">
    <property type="entry name" value="YceD"/>
    <property type="match status" value="1"/>
</dbReference>
<accession>A0A3Q9BN90</accession>
<gene>
    <name evidence="2" type="ORF">EJN90_10760</name>
</gene>
<proteinExistence type="predicted"/>
<dbReference type="OrthoDB" id="9790372at2"/>
<dbReference type="InterPro" id="IPR003772">
    <property type="entry name" value="YceD"/>
</dbReference>
<reference evidence="3" key="1">
    <citation type="submission" date="2018-12" db="EMBL/GenBank/DDBJ databases">
        <title>Complete genome sequencing of Jeotgalibaca sp. H21T32.</title>
        <authorList>
            <person name="Bae J.-W."/>
            <person name="Lee S.-Y."/>
        </authorList>
    </citation>
    <scope>NUCLEOTIDE SEQUENCE [LARGE SCALE GENOMIC DNA]</scope>
    <source>
        <strain evidence="3">H21T32</strain>
    </source>
</reference>
<sequence>MKWTLKEIQEHRGEPLHFTEIVNREESLMKRDREILAVSDIKATGFLLYENRSVLANFQIDYTITLPSSRSLEPVEVSMSVPIFETYVEDEESYETSEELNDIVIPIENNEVNLIPAIEDMILLNIPVQIFTEEELSSSELPQGADWSVVSEDDYQQKRAKQKEEQVDPRLAELKALLEDEEKEE</sequence>
<evidence type="ECO:0000256" key="1">
    <source>
        <dbReference type="SAM" id="MobiDB-lite"/>
    </source>
</evidence>
<name>A0A3Q9BN90_9LACT</name>